<feature type="domain" description="ABC transporter" evidence="10">
    <location>
        <begin position="1"/>
        <end position="213"/>
    </location>
</feature>
<keyword evidence="4" id="KW-0547">Nucleotide-binding</keyword>
<dbReference type="InterPro" id="IPR027417">
    <property type="entry name" value="P-loop_NTPase"/>
</dbReference>
<dbReference type="InterPro" id="IPR013611">
    <property type="entry name" value="Transp-assoc_OB_typ2"/>
</dbReference>
<dbReference type="SUPFAM" id="SSF50331">
    <property type="entry name" value="MOP-like"/>
    <property type="match status" value="1"/>
</dbReference>
<dbReference type="InterPro" id="IPR003439">
    <property type="entry name" value="ABC_transporter-like_ATP-bd"/>
</dbReference>
<evidence type="ECO:0000256" key="5">
    <source>
        <dbReference type="ARBA" id="ARBA00022840"/>
    </source>
</evidence>
<dbReference type="InterPro" id="IPR015853">
    <property type="entry name" value="ABC_transpr_FbpC"/>
</dbReference>
<feature type="region of interest" description="Disordered" evidence="9">
    <location>
        <begin position="296"/>
        <end position="344"/>
    </location>
</feature>
<evidence type="ECO:0000313" key="12">
    <source>
        <dbReference type="Proteomes" id="UP001241758"/>
    </source>
</evidence>
<dbReference type="PROSITE" id="PS50893">
    <property type="entry name" value="ABC_TRANSPORTER_2"/>
    <property type="match status" value="1"/>
</dbReference>
<keyword evidence="5 11" id="KW-0067">ATP-binding</keyword>
<name>A0ABT6WX06_9ACTN</name>
<dbReference type="SMART" id="SM00382">
    <property type="entry name" value="AAA"/>
    <property type="match status" value="1"/>
</dbReference>
<keyword evidence="1" id="KW-0813">Transport</keyword>
<dbReference type="GO" id="GO:0005524">
    <property type="term" value="F:ATP binding"/>
    <property type="evidence" value="ECO:0007669"/>
    <property type="project" value="UniProtKB-KW"/>
</dbReference>
<dbReference type="Pfam" id="PF08402">
    <property type="entry name" value="TOBE_2"/>
    <property type="match status" value="1"/>
</dbReference>
<dbReference type="PROSITE" id="PS00211">
    <property type="entry name" value="ABC_TRANSPORTER_1"/>
    <property type="match status" value="1"/>
</dbReference>
<proteinExistence type="predicted"/>
<evidence type="ECO:0000256" key="1">
    <source>
        <dbReference type="ARBA" id="ARBA00022448"/>
    </source>
</evidence>
<evidence type="ECO:0000256" key="2">
    <source>
        <dbReference type="ARBA" id="ARBA00022475"/>
    </source>
</evidence>
<dbReference type="Pfam" id="PF00005">
    <property type="entry name" value="ABC_tran"/>
    <property type="match status" value="1"/>
</dbReference>
<dbReference type="PANTHER" id="PTHR42781:SF4">
    <property type="entry name" value="SPERMIDINE_PUTRESCINE IMPORT ATP-BINDING PROTEIN POTA"/>
    <property type="match status" value="1"/>
</dbReference>
<dbReference type="SUPFAM" id="SSF52540">
    <property type="entry name" value="P-loop containing nucleoside triphosphate hydrolases"/>
    <property type="match status" value="1"/>
</dbReference>
<comment type="caution">
    <text evidence="11">The sequence shown here is derived from an EMBL/GenBank/DDBJ whole genome shotgun (WGS) entry which is preliminary data.</text>
</comment>
<dbReference type="InterPro" id="IPR017871">
    <property type="entry name" value="ABC_transporter-like_CS"/>
</dbReference>
<keyword evidence="6" id="KW-0408">Iron</keyword>
<dbReference type="Proteomes" id="UP001241758">
    <property type="component" value="Unassembled WGS sequence"/>
</dbReference>
<reference evidence="11 12" key="1">
    <citation type="submission" date="2023-05" db="EMBL/GenBank/DDBJ databases">
        <title>Actinoplanes sp. NEAU-A12 genome sequencing.</title>
        <authorList>
            <person name="Wang Z.-S."/>
        </authorList>
    </citation>
    <scope>NUCLEOTIDE SEQUENCE [LARGE SCALE GENOMIC DNA]</scope>
    <source>
        <strain evidence="11 12">NEAU-A12</strain>
    </source>
</reference>
<sequence length="344" mass="36224">MGLSVAAGSLTAVLGPSGCGKTTLLRCVAGLERLDAGQIRVADSVVEGPGTHVPAHRRRVALVPQEGALFPHLSVADNVGYGLDRAQRRSGRIEEVLVLVGLEGYQRRMPHQLSGGQQQRVALARALAPRPRLVLLDEPFSALDAGLRASLRQDVRQALRRDGATAVLVTHDQAEALSLADHVVVMRAGRVVQDGPPTEVYATPTDHWVARFVGDAVLLTGVVRAGHAHTAIGAAPVHADADGEVTVLLRPEQVRITPIGTPTAGQVTGRVLRHDFHGHDTLTVVRLADGTEVQSRRLNDGPVPATGDAVQVSVRGPVRTWPAGPQPRDAGDPAPSRRAGAGHA</sequence>
<evidence type="ECO:0000256" key="3">
    <source>
        <dbReference type="ARBA" id="ARBA00022496"/>
    </source>
</evidence>
<organism evidence="11 12">
    <name type="scientific">Actinoplanes sandaracinus</name>
    <dbReference type="NCBI Taxonomy" id="3045177"/>
    <lineage>
        <taxon>Bacteria</taxon>
        <taxon>Bacillati</taxon>
        <taxon>Actinomycetota</taxon>
        <taxon>Actinomycetes</taxon>
        <taxon>Micromonosporales</taxon>
        <taxon>Micromonosporaceae</taxon>
        <taxon>Actinoplanes</taxon>
    </lineage>
</organism>
<evidence type="ECO:0000256" key="6">
    <source>
        <dbReference type="ARBA" id="ARBA00023004"/>
    </source>
</evidence>
<gene>
    <name evidence="11" type="ORF">QLQ12_36805</name>
</gene>
<evidence type="ECO:0000256" key="8">
    <source>
        <dbReference type="ARBA" id="ARBA00023136"/>
    </source>
</evidence>
<evidence type="ECO:0000259" key="10">
    <source>
        <dbReference type="PROSITE" id="PS50893"/>
    </source>
</evidence>
<evidence type="ECO:0000256" key="4">
    <source>
        <dbReference type="ARBA" id="ARBA00022741"/>
    </source>
</evidence>
<keyword evidence="2" id="KW-1003">Cell membrane</keyword>
<keyword evidence="8" id="KW-0472">Membrane</keyword>
<keyword evidence="7" id="KW-0406">Ion transport</keyword>
<dbReference type="PANTHER" id="PTHR42781">
    <property type="entry name" value="SPERMIDINE/PUTRESCINE IMPORT ATP-BINDING PROTEIN POTA"/>
    <property type="match status" value="1"/>
</dbReference>
<keyword evidence="3" id="KW-0410">Iron transport</keyword>
<dbReference type="InterPro" id="IPR008995">
    <property type="entry name" value="Mo/tungstate-bd_C_term_dom"/>
</dbReference>
<evidence type="ECO:0000313" key="11">
    <source>
        <dbReference type="EMBL" id="MDI6104165.1"/>
    </source>
</evidence>
<dbReference type="EMBL" id="JASCTH010000031">
    <property type="protein sequence ID" value="MDI6104165.1"/>
    <property type="molecule type" value="Genomic_DNA"/>
</dbReference>
<evidence type="ECO:0000256" key="7">
    <source>
        <dbReference type="ARBA" id="ARBA00023065"/>
    </source>
</evidence>
<protein>
    <submittedName>
        <fullName evidence="11">ABC transporter ATP-binding protein</fullName>
    </submittedName>
</protein>
<dbReference type="Gene3D" id="3.40.50.300">
    <property type="entry name" value="P-loop containing nucleotide triphosphate hydrolases"/>
    <property type="match status" value="1"/>
</dbReference>
<keyword evidence="12" id="KW-1185">Reference proteome</keyword>
<dbReference type="InterPro" id="IPR050093">
    <property type="entry name" value="ABC_SmlMolc_Importer"/>
</dbReference>
<dbReference type="CDD" id="cd03259">
    <property type="entry name" value="ABC_Carb_Solutes_like"/>
    <property type="match status" value="1"/>
</dbReference>
<dbReference type="InterPro" id="IPR003593">
    <property type="entry name" value="AAA+_ATPase"/>
</dbReference>
<accession>A0ABT6WX06</accession>
<evidence type="ECO:0000256" key="9">
    <source>
        <dbReference type="SAM" id="MobiDB-lite"/>
    </source>
</evidence>